<sequence>MKQLEDVFKRKIRFTEERRKHIEEDHPEMLGQEERIVECLSLPEEVRESRTDGSVELFYKYFNETLVGDKYLCVVIKNGQDDLFLVTAYFTDKKKEGKVLYG</sequence>
<dbReference type="EMBL" id="CP027843">
    <property type="protein sequence ID" value="AVQ12281.1"/>
    <property type="molecule type" value="Genomic_DNA"/>
</dbReference>
<dbReference type="Proteomes" id="UP000033961">
    <property type="component" value="Chromosome I"/>
</dbReference>
<accession>A0A2P1QTQ4</accession>
<evidence type="ECO:0000313" key="1">
    <source>
        <dbReference type="EMBL" id="AVQ12281.1"/>
    </source>
</evidence>
<protein>
    <recommendedName>
        <fullName evidence="3">PF04365 family protein</fullName>
    </recommendedName>
</protein>
<reference evidence="1 2" key="1">
    <citation type="journal article" date="2015" name="Genome Announc.">
        <title>Draft Genome Sequences of Leptospira santarosai Strains U160, U164, and U233, Isolated from Asymptomatic Cattle.</title>
        <authorList>
            <person name="Kremer F.S."/>
            <person name="Eslabao M.R."/>
            <person name="Provisor M."/>
            <person name="Woloski R.D."/>
            <person name="Ramires O.V."/>
            <person name="Moreno L.Z."/>
            <person name="Moreno A.M."/>
            <person name="Hamond C."/>
            <person name="Lilenbaum W."/>
            <person name="Dellagostin O.A."/>
        </authorList>
    </citation>
    <scope>NUCLEOTIDE SEQUENCE [LARGE SCALE GENOMIC DNA]</scope>
    <source>
        <strain evidence="1 2">U160</strain>
    </source>
</reference>
<name>A0A2P1QTQ4_9LEPT</name>
<gene>
    <name evidence="1" type="ORF">XB16_1954</name>
</gene>
<proteinExistence type="predicted"/>
<dbReference type="AlphaFoldDB" id="A0A2P1QTQ4"/>
<evidence type="ECO:0008006" key="3">
    <source>
        <dbReference type="Google" id="ProtNLM"/>
    </source>
</evidence>
<organism evidence="1 2">
    <name type="scientific">Leptospira santarosai</name>
    <dbReference type="NCBI Taxonomy" id="28183"/>
    <lineage>
        <taxon>Bacteria</taxon>
        <taxon>Pseudomonadati</taxon>
        <taxon>Spirochaetota</taxon>
        <taxon>Spirochaetia</taxon>
        <taxon>Leptospirales</taxon>
        <taxon>Leptospiraceae</taxon>
        <taxon>Leptospira</taxon>
    </lineage>
</organism>
<evidence type="ECO:0000313" key="2">
    <source>
        <dbReference type="Proteomes" id="UP000033961"/>
    </source>
</evidence>